<evidence type="ECO:0000256" key="5">
    <source>
        <dbReference type="ARBA" id="ARBA00022552"/>
    </source>
</evidence>
<evidence type="ECO:0000259" key="14">
    <source>
        <dbReference type="PROSITE" id="PS51686"/>
    </source>
</evidence>
<evidence type="ECO:0000256" key="11">
    <source>
        <dbReference type="ARBA" id="ARBA00031088"/>
    </source>
</evidence>
<gene>
    <name evidence="15" type="primary">rsmB_2</name>
    <name evidence="15" type="ORF">NCTC10529_01987</name>
</gene>
<dbReference type="NCBIfam" id="TIGR00563">
    <property type="entry name" value="rsmB"/>
    <property type="match status" value="1"/>
</dbReference>
<dbReference type="EC" id="2.1.1.176" evidence="3"/>
<dbReference type="PANTHER" id="PTHR22807">
    <property type="entry name" value="NOP2 YEAST -RELATED NOL1/NOP2/FMU SUN DOMAIN-CONTAINING"/>
    <property type="match status" value="1"/>
</dbReference>
<reference evidence="15 16" key="1">
    <citation type="submission" date="2018-06" db="EMBL/GenBank/DDBJ databases">
        <authorList>
            <consortium name="Pathogen Informatics"/>
            <person name="Doyle S."/>
        </authorList>
    </citation>
    <scope>NUCLEOTIDE SEQUENCE [LARGE SCALE GENOMIC DNA]</scope>
    <source>
        <strain evidence="15 16">NCTC10529</strain>
    </source>
</reference>
<dbReference type="Pfam" id="PF22458">
    <property type="entry name" value="RsmF-B_ferredox"/>
    <property type="match status" value="1"/>
</dbReference>
<proteinExistence type="inferred from homology"/>
<comment type="function">
    <text evidence="1">Specifically methylates the cytosine at position 967 (m5C967) of 16S rRNA.</text>
</comment>
<dbReference type="EMBL" id="LS483426">
    <property type="protein sequence ID" value="SQH25774.1"/>
    <property type="molecule type" value="Genomic_DNA"/>
</dbReference>
<dbReference type="GeneID" id="93263246"/>
<dbReference type="InterPro" id="IPR023267">
    <property type="entry name" value="RCMT"/>
</dbReference>
<dbReference type="PRINTS" id="PR02008">
    <property type="entry name" value="RCMTFAMILY"/>
</dbReference>
<feature type="binding site" evidence="13">
    <location>
        <begin position="252"/>
        <end position="258"/>
    </location>
    <ligand>
        <name>S-adenosyl-L-methionine</name>
        <dbReference type="ChEBI" id="CHEBI:59789"/>
    </ligand>
</feature>
<dbReference type="GO" id="GO:0005737">
    <property type="term" value="C:cytoplasm"/>
    <property type="evidence" value="ECO:0007669"/>
    <property type="project" value="UniProtKB-SubCell"/>
</dbReference>
<dbReference type="SUPFAM" id="SSF48013">
    <property type="entry name" value="NusB-like"/>
    <property type="match status" value="1"/>
</dbReference>
<evidence type="ECO:0000256" key="12">
    <source>
        <dbReference type="ARBA" id="ARBA00047283"/>
    </source>
</evidence>
<dbReference type="SUPFAM" id="SSF53335">
    <property type="entry name" value="S-adenosyl-L-methionine-dependent methyltransferases"/>
    <property type="match status" value="1"/>
</dbReference>
<dbReference type="PANTHER" id="PTHR22807:SF61">
    <property type="entry name" value="NOL1_NOP2_SUN FAMILY PROTEIN _ ANTITERMINATION NUSB DOMAIN-CONTAINING PROTEIN"/>
    <property type="match status" value="1"/>
</dbReference>
<dbReference type="FunFam" id="3.30.70.1170:FF:000002">
    <property type="entry name" value="Ribosomal RNA small subunit methyltransferase B"/>
    <property type="match status" value="1"/>
</dbReference>
<dbReference type="Gene3D" id="1.10.940.10">
    <property type="entry name" value="NusB-like"/>
    <property type="match status" value="1"/>
</dbReference>
<dbReference type="InterPro" id="IPR029063">
    <property type="entry name" value="SAM-dependent_MTases_sf"/>
</dbReference>
<dbReference type="InterPro" id="IPR049560">
    <property type="entry name" value="MeTrfase_RsmB-F_NOP2_cat"/>
</dbReference>
<keyword evidence="5" id="KW-0698">rRNA processing</keyword>
<evidence type="ECO:0000313" key="16">
    <source>
        <dbReference type="Proteomes" id="UP000248598"/>
    </source>
</evidence>
<evidence type="ECO:0000256" key="4">
    <source>
        <dbReference type="ARBA" id="ARBA00022490"/>
    </source>
</evidence>
<keyword evidence="4" id="KW-0963">Cytoplasm</keyword>
<dbReference type="InterPro" id="IPR001678">
    <property type="entry name" value="MeTrfase_RsmB-F_NOP2_dom"/>
</dbReference>
<evidence type="ECO:0000256" key="13">
    <source>
        <dbReference type="PROSITE-ProRule" id="PRU01023"/>
    </source>
</evidence>
<evidence type="ECO:0000256" key="6">
    <source>
        <dbReference type="ARBA" id="ARBA00022603"/>
    </source>
</evidence>
<sequence>MSLSLVQKLAAQTVLAVANGKNLADELANIIAQNPDLTAQDKGMLQDLAYGCQRFLGSLRYMLGKLLNKPLDNPLLEAHLLVAMYQLNHTKNAPHAVVNEAVEYIGKMGRGQYRSFANAILRRFQREQEGLNKSCQFNNIAKFNLPTWLQSSLQTQYPKHWHNMVTAFQSHPPLTLRVNRRHMNADAYLLLLEQAGIAAKKLDDYAIRITTPVPVNQLPQFANGAVSVQDWGAQQAAYLLNPQNGERVLDACAAPGGKTGHLLELANCSVTALDIDKKRLARVQDNLARLKLQAALYCSPAQNLAEWWDGVPFDVILADVPCTASGTIKRNPDIKWLRRPNDALKTAQQQEIMLDELWKTLKQGGRMLLATCSIFEAENQLQCQKFLRRHADATLLEEKVLIPNEKQDGFYYALIHKK</sequence>
<feature type="domain" description="SAM-dependent MTase RsmB/NOP-type" evidence="14">
    <location>
        <begin position="164"/>
        <end position="418"/>
    </location>
</feature>
<accession>A0AAX2J6X3</accession>
<evidence type="ECO:0000256" key="10">
    <source>
        <dbReference type="ARBA" id="ARBA00030399"/>
    </source>
</evidence>
<dbReference type="InterPro" id="IPR054728">
    <property type="entry name" value="RsmB-like_ferredoxin"/>
</dbReference>
<dbReference type="InterPro" id="IPR035926">
    <property type="entry name" value="NusB-like_sf"/>
</dbReference>
<dbReference type="InterPro" id="IPR006027">
    <property type="entry name" value="NusB_RsmB_TIM44"/>
</dbReference>
<dbReference type="GO" id="GO:0003723">
    <property type="term" value="F:RNA binding"/>
    <property type="evidence" value="ECO:0007669"/>
    <property type="project" value="UniProtKB-UniRule"/>
</dbReference>
<dbReference type="Gene3D" id="3.40.50.150">
    <property type="entry name" value="Vaccinia Virus protein VP39"/>
    <property type="match status" value="1"/>
</dbReference>
<protein>
    <recommendedName>
        <fullName evidence="3">16S rRNA (cytosine(967)-C(5))-methyltransferase</fullName>
        <ecNumber evidence="3">2.1.1.176</ecNumber>
    </recommendedName>
    <alternativeName>
        <fullName evidence="10">16S rRNA m5C967 methyltransferase</fullName>
    </alternativeName>
    <alternativeName>
        <fullName evidence="11">rRNA (cytosine-C(5)-)-methyltransferase RsmB</fullName>
    </alternativeName>
</protein>
<evidence type="ECO:0000256" key="9">
    <source>
        <dbReference type="ARBA" id="ARBA00022884"/>
    </source>
</evidence>
<evidence type="ECO:0000256" key="2">
    <source>
        <dbReference type="ARBA" id="ARBA00004496"/>
    </source>
</evidence>
<evidence type="ECO:0000256" key="3">
    <source>
        <dbReference type="ARBA" id="ARBA00012140"/>
    </source>
</evidence>
<dbReference type="InterPro" id="IPR004573">
    <property type="entry name" value="rRNA_ssu_MeTfrase_B"/>
</dbReference>
<dbReference type="GO" id="GO:0008649">
    <property type="term" value="F:rRNA methyltransferase activity"/>
    <property type="evidence" value="ECO:0007669"/>
    <property type="project" value="InterPro"/>
</dbReference>
<keyword evidence="7 13" id="KW-0808">Transferase</keyword>
<dbReference type="PROSITE" id="PS51686">
    <property type="entry name" value="SAM_MT_RSMB_NOP"/>
    <property type="match status" value="1"/>
</dbReference>
<organism evidence="15 16">
    <name type="scientific">Kingella kingae</name>
    <dbReference type="NCBI Taxonomy" id="504"/>
    <lineage>
        <taxon>Bacteria</taxon>
        <taxon>Pseudomonadati</taxon>
        <taxon>Pseudomonadota</taxon>
        <taxon>Betaproteobacteria</taxon>
        <taxon>Neisseriales</taxon>
        <taxon>Neisseriaceae</taxon>
        <taxon>Kingella</taxon>
    </lineage>
</organism>
<dbReference type="Pfam" id="PF01029">
    <property type="entry name" value="NusB"/>
    <property type="match status" value="1"/>
</dbReference>
<name>A0AAX2J6X3_KINKI</name>
<evidence type="ECO:0000256" key="8">
    <source>
        <dbReference type="ARBA" id="ARBA00022691"/>
    </source>
</evidence>
<dbReference type="CDD" id="cd02440">
    <property type="entry name" value="AdoMet_MTases"/>
    <property type="match status" value="1"/>
</dbReference>
<feature type="binding site" evidence="13">
    <location>
        <position position="274"/>
    </location>
    <ligand>
        <name>S-adenosyl-L-methionine</name>
        <dbReference type="ChEBI" id="CHEBI:59789"/>
    </ligand>
</feature>
<dbReference type="FunFam" id="3.40.50.150:FF:000022">
    <property type="entry name" value="Ribosomal RNA small subunit methyltransferase B"/>
    <property type="match status" value="1"/>
</dbReference>
<dbReference type="GO" id="GO:0006355">
    <property type="term" value="P:regulation of DNA-templated transcription"/>
    <property type="evidence" value="ECO:0007669"/>
    <property type="project" value="InterPro"/>
</dbReference>
<dbReference type="Proteomes" id="UP000248598">
    <property type="component" value="Chromosome 1"/>
</dbReference>
<evidence type="ECO:0000313" key="15">
    <source>
        <dbReference type="EMBL" id="SQH25774.1"/>
    </source>
</evidence>
<comment type="subcellular location">
    <subcellularLocation>
        <location evidence="2">Cytoplasm</location>
    </subcellularLocation>
</comment>
<dbReference type="AlphaFoldDB" id="A0AAX2J6X3"/>
<keyword evidence="9 13" id="KW-0694">RNA-binding</keyword>
<feature type="binding site" evidence="13">
    <location>
        <position position="319"/>
    </location>
    <ligand>
        <name>S-adenosyl-L-methionine</name>
        <dbReference type="ChEBI" id="CHEBI:59789"/>
    </ligand>
</feature>
<dbReference type="Gene3D" id="3.30.70.1170">
    <property type="entry name" value="Sun protein, domain 3"/>
    <property type="match status" value="1"/>
</dbReference>
<dbReference type="Pfam" id="PF01189">
    <property type="entry name" value="Methyltr_RsmB-F"/>
    <property type="match status" value="1"/>
</dbReference>
<dbReference type="RefSeq" id="WP_003787671.1">
    <property type="nucleotide sequence ID" value="NZ_CP091518.1"/>
</dbReference>
<keyword evidence="6 13" id="KW-0489">Methyltransferase</keyword>
<evidence type="ECO:0000256" key="7">
    <source>
        <dbReference type="ARBA" id="ARBA00022679"/>
    </source>
</evidence>
<evidence type="ECO:0000256" key="1">
    <source>
        <dbReference type="ARBA" id="ARBA00002724"/>
    </source>
</evidence>
<dbReference type="NCBIfam" id="NF008149">
    <property type="entry name" value="PRK10901.1"/>
    <property type="match status" value="1"/>
</dbReference>
<comment type="catalytic activity">
    <reaction evidence="12">
        <text>cytidine(967) in 16S rRNA + S-adenosyl-L-methionine = 5-methylcytidine(967) in 16S rRNA + S-adenosyl-L-homocysteine + H(+)</text>
        <dbReference type="Rhea" id="RHEA:42748"/>
        <dbReference type="Rhea" id="RHEA-COMP:10219"/>
        <dbReference type="Rhea" id="RHEA-COMP:10220"/>
        <dbReference type="ChEBI" id="CHEBI:15378"/>
        <dbReference type="ChEBI" id="CHEBI:57856"/>
        <dbReference type="ChEBI" id="CHEBI:59789"/>
        <dbReference type="ChEBI" id="CHEBI:74483"/>
        <dbReference type="ChEBI" id="CHEBI:82748"/>
        <dbReference type="EC" id="2.1.1.176"/>
    </reaction>
</comment>
<keyword evidence="8 13" id="KW-0949">S-adenosyl-L-methionine</keyword>
<feature type="active site" description="Nucleophile" evidence="13">
    <location>
        <position position="372"/>
    </location>
</feature>
<comment type="similarity">
    <text evidence="13">Belongs to the class I-like SAM-binding methyltransferase superfamily. RsmB/NOP family.</text>
</comment>
<comment type="caution">
    <text evidence="13">Lacks conserved residue(s) required for the propagation of feature annotation.</text>
</comment>